<dbReference type="KEGG" id="vta:B1787"/>
<accession>A0A2N8ZNA1</accession>
<dbReference type="Pfam" id="PF01243">
    <property type="entry name" value="PNPOx_N"/>
    <property type="match status" value="1"/>
</dbReference>
<evidence type="ECO:0000313" key="3">
    <source>
        <dbReference type="EMBL" id="SON53398.1"/>
    </source>
</evidence>
<dbReference type="PANTHER" id="PTHR35176">
    <property type="entry name" value="HEME OXYGENASE HI_0854-RELATED"/>
    <property type="match status" value="1"/>
</dbReference>
<organism evidence="3 4">
    <name type="scientific">Vibrio tapetis subsp. tapetis</name>
    <dbReference type="NCBI Taxonomy" id="1671868"/>
    <lineage>
        <taxon>Bacteria</taxon>
        <taxon>Pseudomonadati</taxon>
        <taxon>Pseudomonadota</taxon>
        <taxon>Gammaproteobacteria</taxon>
        <taxon>Vibrionales</taxon>
        <taxon>Vibrionaceae</taxon>
        <taxon>Vibrio</taxon>
    </lineage>
</organism>
<dbReference type="RefSeq" id="WP_102525403.1">
    <property type="nucleotide sequence ID" value="NZ_LT960612.1"/>
</dbReference>
<dbReference type="AlphaFoldDB" id="A0A2N8ZNA1"/>
<evidence type="ECO:0000259" key="2">
    <source>
        <dbReference type="Pfam" id="PF01243"/>
    </source>
</evidence>
<dbReference type="PANTHER" id="PTHR35176:SF6">
    <property type="entry name" value="HEME OXYGENASE HI_0854-RELATED"/>
    <property type="match status" value="1"/>
</dbReference>
<keyword evidence="1" id="KW-0560">Oxidoreductase</keyword>
<evidence type="ECO:0000256" key="1">
    <source>
        <dbReference type="ARBA" id="ARBA00023002"/>
    </source>
</evidence>
<dbReference type="GO" id="GO:0016627">
    <property type="term" value="F:oxidoreductase activity, acting on the CH-CH group of donors"/>
    <property type="evidence" value="ECO:0007669"/>
    <property type="project" value="TreeGrafter"/>
</dbReference>
<dbReference type="EMBL" id="LT960612">
    <property type="protein sequence ID" value="SON53398.1"/>
    <property type="molecule type" value="Genomic_DNA"/>
</dbReference>
<dbReference type="PIRSF" id="PIRSF004633">
    <property type="entry name" value="UCP_PLP_oxd"/>
    <property type="match status" value="1"/>
</dbReference>
<dbReference type="GO" id="GO:0070967">
    <property type="term" value="F:coenzyme F420 binding"/>
    <property type="evidence" value="ECO:0007669"/>
    <property type="project" value="TreeGrafter"/>
</dbReference>
<gene>
    <name evidence="3" type="ORF">VTAP4600_B1787</name>
</gene>
<evidence type="ECO:0000313" key="4">
    <source>
        <dbReference type="Proteomes" id="UP000235828"/>
    </source>
</evidence>
<dbReference type="Proteomes" id="UP000235828">
    <property type="component" value="Chromosome B"/>
</dbReference>
<keyword evidence="4" id="KW-1185">Reference proteome</keyword>
<dbReference type="SUPFAM" id="SSF50475">
    <property type="entry name" value="FMN-binding split barrel"/>
    <property type="match status" value="1"/>
</dbReference>
<feature type="domain" description="Pyridoxamine 5'-phosphate oxidase N-terminal" evidence="2">
    <location>
        <begin position="15"/>
        <end position="144"/>
    </location>
</feature>
<dbReference type="InterPro" id="IPR052019">
    <property type="entry name" value="F420H2_bilvrd_red/Heme_oxyg"/>
</dbReference>
<dbReference type="InterPro" id="IPR014419">
    <property type="entry name" value="HutZ"/>
</dbReference>
<dbReference type="OrthoDB" id="5345368at2"/>
<proteinExistence type="predicted"/>
<sequence>MSSVKLERLQNRIGPEIQEFRDGCQTLQLATLNGAIPHVSYAPFAHNEQGYFILVSDIAQHGQNLKTAKSVSIMMIEDESAAKTIYARRRLGFDTQAECIDKQSETGIAAIACLKARFGDIVESLSSLADFNLYQLTPEKGRYVKGFGQAFDVSGDDLLSFVHLDEGHRKEPNPA</sequence>
<dbReference type="InterPro" id="IPR011576">
    <property type="entry name" value="Pyridox_Oxase_N"/>
</dbReference>
<protein>
    <submittedName>
        <fullName evidence="3">Heme uptake and utilization protein HuvZ</fullName>
    </submittedName>
</protein>
<dbReference type="Gene3D" id="2.30.110.10">
    <property type="entry name" value="Electron Transport, Fmn-binding Protein, Chain A"/>
    <property type="match status" value="1"/>
</dbReference>
<dbReference type="GO" id="GO:0005829">
    <property type="term" value="C:cytosol"/>
    <property type="evidence" value="ECO:0007669"/>
    <property type="project" value="TreeGrafter"/>
</dbReference>
<reference evidence="3 4" key="1">
    <citation type="submission" date="2017-10" db="EMBL/GenBank/DDBJ databases">
        <authorList>
            <person name="Banno H."/>
            <person name="Chua N.-H."/>
        </authorList>
    </citation>
    <scope>NUCLEOTIDE SEQUENCE [LARGE SCALE GENOMIC DNA]</scope>
    <source>
        <strain evidence="3">Vibrio tapetis CECT4600</strain>
    </source>
</reference>
<dbReference type="NCBIfam" id="TIGR04110">
    <property type="entry name" value="heme_HutZ"/>
    <property type="match status" value="1"/>
</dbReference>
<dbReference type="InterPro" id="IPR012349">
    <property type="entry name" value="Split_barrel_FMN-bd"/>
</dbReference>
<name>A0A2N8ZNA1_9VIBR</name>